<evidence type="ECO:0000313" key="9">
    <source>
        <dbReference type="EMBL" id="KAK0712394.1"/>
    </source>
</evidence>
<dbReference type="InterPro" id="IPR052337">
    <property type="entry name" value="SAT4-like"/>
</dbReference>
<dbReference type="PANTHER" id="PTHR33048:SF47">
    <property type="entry name" value="INTEGRAL MEMBRANE PROTEIN-RELATED"/>
    <property type="match status" value="1"/>
</dbReference>
<feature type="transmembrane region" description="Helical" evidence="7">
    <location>
        <begin position="59"/>
        <end position="82"/>
    </location>
</feature>
<dbReference type="Proteomes" id="UP001172101">
    <property type="component" value="Unassembled WGS sequence"/>
</dbReference>
<dbReference type="GeneID" id="85328816"/>
<dbReference type="GO" id="GO:0016020">
    <property type="term" value="C:membrane"/>
    <property type="evidence" value="ECO:0007669"/>
    <property type="project" value="UniProtKB-SubCell"/>
</dbReference>
<evidence type="ECO:0000313" key="10">
    <source>
        <dbReference type="Proteomes" id="UP001172101"/>
    </source>
</evidence>
<feature type="transmembrane region" description="Helical" evidence="7">
    <location>
        <begin position="145"/>
        <end position="173"/>
    </location>
</feature>
<name>A0AA40AAP8_9PEZI</name>
<organism evidence="9 10">
    <name type="scientific">Lasiosphaeria miniovina</name>
    <dbReference type="NCBI Taxonomy" id="1954250"/>
    <lineage>
        <taxon>Eukaryota</taxon>
        <taxon>Fungi</taxon>
        <taxon>Dikarya</taxon>
        <taxon>Ascomycota</taxon>
        <taxon>Pezizomycotina</taxon>
        <taxon>Sordariomycetes</taxon>
        <taxon>Sordariomycetidae</taxon>
        <taxon>Sordariales</taxon>
        <taxon>Lasiosphaeriaceae</taxon>
        <taxon>Lasiosphaeria</taxon>
    </lineage>
</organism>
<keyword evidence="4 7" id="KW-0472">Membrane</keyword>
<comment type="caution">
    <text evidence="9">The sequence shown here is derived from an EMBL/GenBank/DDBJ whole genome shotgun (WGS) entry which is preliminary data.</text>
</comment>
<comment type="similarity">
    <text evidence="5">Belongs to the SAT4 family.</text>
</comment>
<evidence type="ECO:0000256" key="6">
    <source>
        <dbReference type="SAM" id="MobiDB-lite"/>
    </source>
</evidence>
<reference evidence="9" key="1">
    <citation type="submission" date="2023-06" db="EMBL/GenBank/DDBJ databases">
        <title>Genome-scale phylogeny and comparative genomics of the fungal order Sordariales.</title>
        <authorList>
            <consortium name="Lawrence Berkeley National Laboratory"/>
            <person name="Hensen N."/>
            <person name="Bonometti L."/>
            <person name="Westerberg I."/>
            <person name="Brannstrom I.O."/>
            <person name="Guillou S."/>
            <person name="Cros-Aarteil S."/>
            <person name="Calhoun S."/>
            <person name="Haridas S."/>
            <person name="Kuo A."/>
            <person name="Mondo S."/>
            <person name="Pangilinan J."/>
            <person name="Riley R."/>
            <person name="LaButti K."/>
            <person name="Andreopoulos B."/>
            <person name="Lipzen A."/>
            <person name="Chen C."/>
            <person name="Yanf M."/>
            <person name="Daum C."/>
            <person name="Ng V."/>
            <person name="Clum A."/>
            <person name="Steindorff A."/>
            <person name="Ohm R."/>
            <person name="Martin F."/>
            <person name="Silar P."/>
            <person name="Natvig D."/>
            <person name="Lalanne C."/>
            <person name="Gautier V."/>
            <person name="Ament-velasquez S.L."/>
            <person name="Kruys A."/>
            <person name="Hutchinson M.I."/>
            <person name="Powell A.J."/>
            <person name="Barry K."/>
            <person name="Miller A.N."/>
            <person name="Grigoriev I.V."/>
            <person name="Debuchy R."/>
            <person name="Gladieux P."/>
            <person name="Thoren M.H."/>
            <person name="Johannesson H."/>
        </authorList>
    </citation>
    <scope>NUCLEOTIDE SEQUENCE</scope>
    <source>
        <strain evidence="9">SMH2392-1A</strain>
    </source>
</reference>
<feature type="transmembrane region" description="Helical" evidence="7">
    <location>
        <begin position="224"/>
        <end position="244"/>
    </location>
</feature>
<dbReference type="Pfam" id="PF20684">
    <property type="entry name" value="Fung_rhodopsin"/>
    <property type="match status" value="1"/>
</dbReference>
<feature type="transmembrane region" description="Helical" evidence="7">
    <location>
        <begin position="193"/>
        <end position="212"/>
    </location>
</feature>
<comment type="subcellular location">
    <subcellularLocation>
        <location evidence="1">Membrane</location>
        <topology evidence="1">Multi-pass membrane protein</topology>
    </subcellularLocation>
</comment>
<keyword evidence="10" id="KW-1185">Reference proteome</keyword>
<evidence type="ECO:0000256" key="5">
    <source>
        <dbReference type="ARBA" id="ARBA00038359"/>
    </source>
</evidence>
<feature type="region of interest" description="Disordered" evidence="6">
    <location>
        <begin position="379"/>
        <end position="399"/>
    </location>
</feature>
<evidence type="ECO:0000256" key="2">
    <source>
        <dbReference type="ARBA" id="ARBA00022692"/>
    </source>
</evidence>
<dbReference type="RefSeq" id="XP_060293717.1">
    <property type="nucleotide sequence ID" value="XM_060445546.1"/>
</dbReference>
<dbReference type="EMBL" id="JAUIRO010000005">
    <property type="protein sequence ID" value="KAK0712394.1"/>
    <property type="molecule type" value="Genomic_DNA"/>
</dbReference>
<evidence type="ECO:0000256" key="4">
    <source>
        <dbReference type="ARBA" id="ARBA00023136"/>
    </source>
</evidence>
<evidence type="ECO:0000259" key="8">
    <source>
        <dbReference type="Pfam" id="PF20684"/>
    </source>
</evidence>
<dbReference type="AlphaFoldDB" id="A0AA40AAP8"/>
<evidence type="ECO:0000256" key="1">
    <source>
        <dbReference type="ARBA" id="ARBA00004141"/>
    </source>
</evidence>
<protein>
    <recommendedName>
        <fullName evidence="8">Rhodopsin domain-containing protein</fullName>
    </recommendedName>
</protein>
<evidence type="ECO:0000256" key="7">
    <source>
        <dbReference type="SAM" id="Phobius"/>
    </source>
</evidence>
<proteinExistence type="inferred from homology"/>
<dbReference type="InterPro" id="IPR049326">
    <property type="entry name" value="Rhodopsin_dom_fungi"/>
</dbReference>
<evidence type="ECO:0000256" key="3">
    <source>
        <dbReference type="ARBA" id="ARBA00022989"/>
    </source>
</evidence>
<feature type="transmembrane region" description="Helical" evidence="7">
    <location>
        <begin position="112"/>
        <end position="133"/>
    </location>
</feature>
<feature type="domain" description="Rhodopsin" evidence="8">
    <location>
        <begin position="43"/>
        <end position="286"/>
    </location>
</feature>
<sequence length="437" mass="47546">MAEAASKRAAAQLPDDFLNETRGGALVGISISFAVITSVVVPLRFYARTLRPASFGLDDFLILAAYIFNLALCALGITMVQIGGVGQHVEALELRNPSALVGWAKVLLAFEFVYFTAVALPKMSILCLYLRVFKWAHGPMRTASLALFGFVAATWLSMMVTVCFQCRPIAFWWDRSIPGGRCIDVQAFYHAQSIPGVVLDLFIMALPLRTIWGLSMPTAKRLALVLVFLVASLGVVASVVRATIFFSNSAFDDRTWASVLLCGWSVVESSCYITANCLSSMRPLVSHFAPQWLKDGFQKAVESVSRHTLTISASAGGSRPRKAAARPDDDTLELTPAYTQDGKGRANSSANASLHDDPYQTAAVSATTDMHVRLEDHGSAPREFHDGYPGLPSSQLRVTGGRTEAWDTQDHGRIQVITEVTTEVTNGASRKDVRNHV</sequence>
<gene>
    <name evidence="9" type="ORF">B0T26DRAFT_752631</name>
</gene>
<dbReference type="PANTHER" id="PTHR33048">
    <property type="entry name" value="PTH11-LIKE INTEGRAL MEMBRANE PROTEIN (AFU_ORTHOLOGUE AFUA_5G11245)"/>
    <property type="match status" value="1"/>
</dbReference>
<accession>A0AA40AAP8</accession>
<keyword evidence="3 7" id="KW-1133">Transmembrane helix</keyword>
<feature type="transmembrane region" description="Helical" evidence="7">
    <location>
        <begin position="25"/>
        <end position="47"/>
    </location>
</feature>
<keyword evidence="2 7" id="KW-0812">Transmembrane</keyword>
<feature type="region of interest" description="Disordered" evidence="6">
    <location>
        <begin position="312"/>
        <end position="358"/>
    </location>
</feature>